<protein>
    <submittedName>
        <fullName evidence="2">Uncharacterized protein</fullName>
    </submittedName>
</protein>
<evidence type="ECO:0000256" key="1">
    <source>
        <dbReference type="SAM" id="MobiDB-lite"/>
    </source>
</evidence>
<feature type="region of interest" description="Disordered" evidence="1">
    <location>
        <begin position="54"/>
        <end position="74"/>
    </location>
</feature>
<accession>A0A6P1BMP5</accession>
<reference evidence="2 3" key="1">
    <citation type="journal article" date="2020" name="Arch. Microbiol.">
        <title>Bradyrhizobium uaiense sp. nov., a new highly efficient cowpea symbiont.</title>
        <authorList>
            <person name="Cabral Michel D."/>
            <person name="Azarias Guimaraes A."/>
            <person name="Martins da Costa E."/>
            <person name="Soares de Carvalho T."/>
            <person name="Balsanelli E."/>
            <person name="Willems A."/>
            <person name="Maltempi de Souza E."/>
            <person name="de Souza Moreira F.M."/>
        </authorList>
    </citation>
    <scope>NUCLEOTIDE SEQUENCE [LARGE SCALE GENOMIC DNA]</scope>
    <source>
        <strain evidence="2 3">UFLA 03-164</strain>
    </source>
</reference>
<keyword evidence="3" id="KW-1185">Reference proteome</keyword>
<comment type="caution">
    <text evidence="2">The sequence shown here is derived from an EMBL/GenBank/DDBJ whole genome shotgun (WGS) entry which is preliminary data.</text>
</comment>
<dbReference type="Proteomes" id="UP000468531">
    <property type="component" value="Unassembled WGS sequence"/>
</dbReference>
<evidence type="ECO:0000313" key="2">
    <source>
        <dbReference type="EMBL" id="NEU99665.1"/>
    </source>
</evidence>
<gene>
    <name evidence="2" type="ORF">FNJ47_28530</name>
</gene>
<evidence type="ECO:0000313" key="3">
    <source>
        <dbReference type="Proteomes" id="UP000468531"/>
    </source>
</evidence>
<dbReference type="AlphaFoldDB" id="A0A6P1BMP5"/>
<sequence length="74" mass="8455">MGRGAFAKFRNIRRISLSCPTCQVAWSNAGRRLLCMGLFSIFWQRPLRRPKLDTAPARRSAGPYLTSRSTLTPW</sequence>
<dbReference type="EMBL" id="VKHP01000140">
    <property type="protein sequence ID" value="NEU99665.1"/>
    <property type="molecule type" value="Genomic_DNA"/>
</dbReference>
<organism evidence="2 3">
    <name type="scientific">Bradyrhizobium uaiense</name>
    <dbReference type="NCBI Taxonomy" id="2594946"/>
    <lineage>
        <taxon>Bacteria</taxon>
        <taxon>Pseudomonadati</taxon>
        <taxon>Pseudomonadota</taxon>
        <taxon>Alphaproteobacteria</taxon>
        <taxon>Hyphomicrobiales</taxon>
        <taxon>Nitrobacteraceae</taxon>
        <taxon>Bradyrhizobium</taxon>
    </lineage>
</organism>
<name>A0A6P1BMP5_9BRAD</name>
<proteinExistence type="predicted"/>